<organism evidence="1 2">
    <name type="scientific">Kordia aestuariivivens</name>
    <dbReference type="NCBI Taxonomy" id="2759037"/>
    <lineage>
        <taxon>Bacteria</taxon>
        <taxon>Pseudomonadati</taxon>
        <taxon>Bacteroidota</taxon>
        <taxon>Flavobacteriia</taxon>
        <taxon>Flavobacteriales</taxon>
        <taxon>Flavobacteriaceae</taxon>
        <taxon>Kordia</taxon>
    </lineage>
</organism>
<reference evidence="1 2" key="1">
    <citation type="submission" date="2020-07" db="EMBL/GenBank/DDBJ databases">
        <title>Description of Kordia aestuariivivens sp. nov., isolated from a tidal flat.</title>
        <authorList>
            <person name="Park S."/>
            <person name="Yoon J.-H."/>
        </authorList>
    </citation>
    <scope>NUCLEOTIDE SEQUENCE [LARGE SCALE GENOMIC DNA]</scope>
    <source>
        <strain evidence="1 2">YSTF-M3</strain>
    </source>
</reference>
<dbReference type="EMBL" id="JACGWS010000013">
    <property type="protein sequence ID" value="MBC8756787.1"/>
    <property type="molecule type" value="Genomic_DNA"/>
</dbReference>
<dbReference type="Proteomes" id="UP000619238">
    <property type="component" value="Unassembled WGS sequence"/>
</dbReference>
<dbReference type="RefSeq" id="WP_187563828.1">
    <property type="nucleotide sequence ID" value="NZ_JACGWS010000013.1"/>
</dbReference>
<dbReference type="PROSITE" id="PS51257">
    <property type="entry name" value="PROKAR_LIPOPROTEIN"/>
    <property type="match status" value="1"/>
</dbReference>
<name>A0ABR7QE20_9FLAO</name>
<gene>
    <name evidence="1" type="ORF">H2O64_19090</name>
</gene>
<evidence type="ECO:0008006" key="3">
    <source>
        <dbReference type="Google" id="ProtNLM"/>
    </source>
</evidence>
<accession>A0ABR7QE20</accession>
<protein>
    <recommendedName>
        <fullName evidence="3">Lipoprotein</fullName>
    </recommendedName>
</protein>
<comment type="caution">
    <text evidence="1">The sequence shown here is derived from an EMBL/GenBank/DDBJ whole genome shotgun (WGS) entry which is preliminary data.</text>
</comment>
<keyword evidence="2" id="KW-1185">Reference proteome</keyword>
<evidence type="ECO:0000313" key="2">
    <source>
        <dbReference type="Proteomes" id="UP000619238"/>
    </source>
</evidence>
<proteinExistence type="predicted"/>
<evidence type="ECO:0000313" key="1">
    <source>
        <dbReference type="EMBL" id="MBC8756787.1"/>
    </source>
</evidence>
<sequence length="355" mass="40218">MKNQLLKIAIFAFIGFFTFSCSDLDDNEEVGTVDIENLIQKESELFGLIERVAETDDDDEITCIKFLYSFTLLEFNTDLLPVAQHVVSSDPQFSSILEGIAAGNSIGISFPIQSILDNGDEFLIQNKDELKQAIDDCILAQQDQIAGNCRLVQEECVWIVSHTDGEDTYENAVFNIANDGTLKFYNNGIEYEGARIVYFIEDELHTNITINIIDMTDMTGIDWNFDWKTQLLSNDEMTFTNDTGTFLLTKECDEENYCTTLVFVECEDVVGSEISEFIFEDYIPCIIQISNLDELTIDDTIAFYETEEDANNQVNPLSQTSYQNTASVQIIYVRIDYIGSTDFILIPIEIQSISC</sequence>